<feature type="compositionally biased region" description="Basic residues" evidence="5">
    <location>
        <begin position="221"/>
        <end position="235"/>
    </location>
</feature>
<accession>A0A6S7GHJ9</accession>
<dbReference type="Pfam" id="PF00098">
    <property type="entry name" value="zf-CCHC"/>
    <property type="match status" value="3"/>
</dbReference>
<proteinExistence type="predicted"/>
<comment type="caution">
    <text evidence="6">The sequence shown here is derived from an EMBL/GenBank/DDBJ whole genome shotgun (WGS) entry which is preliminary data.</text>
</comment>
<keyword evidence="7" id="KW-1185">Reference proteome</keyword>
<keyword evidence="1" id="KW-0479">Metal-binding</keyword>
<reference evidence="6" key="1">
    <citation type="submission" date="2020-04" db="EMBL/GenBank/DDBJ databases">
        <authorList>
            <person name="Alioto T."/>
            <person name="Alioto T."/>
            <person name="Gomez Garrido J."/>
        </authorList>
    </citation>
    <scope>NUCLEOTIDE SEQUENCE</scope>
    <source>
        <strain evidence="6">A484AB</strain>
    </source>
</reference>
<name>A0A6S7GHJ9_PARCT</name>
<dbReference type="Gene3D" id="4.10.60.10">
    <property type="entry name" value="Zinc finger, CCHC-type"/>
    <property type="match status" value="2"/>
</dbReference>
<feature type="compositionally biased region" description="Polar residues" evidence="5">
    <location>
        <begin position="192"/>
        <end position="202"/>
    </location>
</feature>
<gene>
    <name evidence="6" type="ORF">PACLA_8A039857</name>
</gene>
<evidence type="ECO:0000256" key="2">
    <source>
        <dbReference type="ARBA" id="ARBA00022737"/>
    </source>
</evidence>
<evidence type="ECO:0000313" key="7">
    <source>
        <dbReference type="Proteomes" id="UP001152795"/>
    </source>
</evidence>
<dbReference type="EMBL" id="CACRXK020000747">
    <property type="protein sequence ID" value="CAB3984501.1"/>
    <property type="molecule type" value="Genomic_DNA"/>
</dbReference>
<feature type="compositionally biased region" description="Basic and acidic residues" evidence="5">
    <location>
        <begin position="54"/>
        <end position="70"/>
    </location>
</feature>
<evidence type="ECO:0000256" key="5">
    <source>
        <dbReference type="SAM" id="MobiDB-lite"/>
    </source>
</evidence>
<dbReference type="InterPro" id="IPR001878">
    <property type="entry name" value="Znf_CCHC"/>
</dbReference>
<dbReference type="InterPro" id="IPR042246">
    <property type="entry name" value="ZCCHC9"/>
</dbReference>
<keyword evidence="4" id="KW-0862">Zinc</keyword>
<dbReference type="InterPro" id="IPR036875">
    <property type="entry name" value="Znf_CCHC_sf"/>
</dbReference>
<feature type="region of interest" description="Disordered" evidence="5">
    <location>
        <begin position="15"/>
        <end position="70"/>
    </location>
</feature>
<dbReference type="PANTHER" id="PTHR46242:SF1">
    <property type="entry name" value="ZINC FINGER CCHC DOMAIN-CONTAINING PROTEIN 9"/>
    <property type="match status" value="1"/>
</dbReference>
<dbReference type="OrthoDB" id="3863715at2759"/>
<dbReference type="PROSITE" id="PS50158">
    <property type="entry name" value="ZF_CCHC"/>
    <property type="match status" value="3"/>
</dbReference>
<evidence type="ECO:0000313" key="6">
    <source>
        <dbReference type="EMBL" id="CAB3984501.1"/>
    </source>
</evidence>
<dbReference type="FunFam" id="4.10.60.10:FF:000091">
    <property type="entry name" value="Zinc finger CCHC-type-containing 9"/>
    <property type="match status" value="1"/>
</dbReference>
<keyword evidence="3" id="KW-0863">Zinc-finger</keyword>
<feature type="region of interest" description="Disordered" evidence="5">
    <location>
        <begin position="187"/>
        <end position="235"/>
    </location>
</feature>
<dbReference type="SUPFAM" id="SSF57756">
    <property type="entry name" value="Retrovirus zinc finger-like domains"/>
    <property type="match status" value="2"/>
</dbReference>
<dbReference type="AlphaFoldDB" id="A0A6S7GHJ9"/>
<protein>
    <submittedName>
        <fullName evidence="6">Zinc finger CCHC domain-containing 9</fullName>
    </submittedName>
</protein>
<feature type="compositionally biased region" description="Basic residues" evidence="5">
    <location>
        <begin position="40"/>
        <end position="53"/>
    </location>
</feature>
<dbReference type="GO" id="GO:0005730">
    <property type="term" value="C:nucleolus"/>
    <property type="evidence" value="ECO:0007669"/>
    <property type="project" value="TreeGrafter"/>
</dbReference>
<dbReference type="GO" id="GO:0003676">
    <property type="term" value="F:nucleic acid binding"/>
    <property type="evidence" value="ECO:0007669"/>
    <property type="project" value="InterPro"/>
</dbReference>
<evidence type="ECO:0000256" key="1">
    <source>
        <dbReference type="ARBA" id="ARBA00022723"/>
    </source>
</evidence>
<dbReference type="GO" id="GO:0008270">
    <property type="term" value="F:zinc ion binding"/>
    <property type="evidence" value="ECO:0007669"/>
    <property type="project" value="UniProtKB-KW"/>
</dbReference>
<evidence type="ECO:0000256" key="3">
    <source>
        <dbReference type="ARBA" id="ARBA00022771"/>
    </source>
</evidence>
<sequence>MTRFARAGKRKFLEASTWDDLSANKPSAEPSPQKDEGHLSTKKKKLFSKNKKGHTQEKSETTILDPKRQKQIEARRLRRKKQKCCFVCRERGHQASECPNKNDMKIGSCFKCGSSDHTTKKCKANIDEKSAGAFPFAKCFICQEMGHLARSCPENPRGLYPEGGGCKICGSVEHLKRDCPQLLKKKNKDNTTESVSLTVTEGSSHHSADAQNNVETESPKQKKKHGKRKEKVINF</sequence>
<keyword evidence="2" id="KW-0677">Repeat</keyword>
<dbReference type="PANTHER" id="PTHR46242">
    <property type="entry name" value="ZINC FINGER CCHC DOMAIN-CONTAINING PROTEIN 9 ZCCHC9"/>
    <property type="match status" value="1"/>
</dbReference>
<organism evidence="6 7">
    <name type="scientific">Paramuricea clavata</name>
    <name type="common">Red gorgonian</name>
    <name type="synonym">Violescent sea-whip</name>
    <dbReference type="NCBI Taxonomy" id="317549"/>
    <lineage>
        <taxon>Eukaryota</taxon>
        <taxon>Metazoa</taxon>
        <taxon>Cnidaria</taxon>
        <taxon>Anthozoa</taxon>
        <taxon>Octocorallia</taxon>
        <taxon>Malacalcyonacea</taxon>
        <taxon>Plexauridae</taxon>
        <taxon>Paramuricea</taxon>
    </lineage>
</organism>
<dbReference type="SMART" id="SM00343">
    <property type="entry name" value="ZnF_C2HC"/>
    <property type="match status" value="4"/>
</dbReference>
<evidence type="ECO:0000256" key="4">
    <source>
        <dbReference type="ARBA" id="ARBA00022833"/>
    </source>
</evidence>
<dbReference type="Proteomes" id="UP001152795">
    <property type="component" value="Unassembled WGS sequence"/>
</dbReference>